<dbReference type="GO" id="GO:0009306">
    <property type="term" value="P:protein secretion"/>
    <property type="evidence" value="ECO:0007669"/>
    <property type="project" value="InterPro"/>
</dbReference>
<comment type="subcellular location">
    <subcellularLocation>
        <location evidence="1">Membrane</location>
        <topology evidence="1">Single-pass membrane protein</topology>
    </subcellularLocation>
</comment>
<protein>
    <recommendedName>
        <fullName evidence="8">Translocation/assembly module TamB</fullName>
    </recommendedName>
</protein>
<feature type="region of interest" description="Disordered" evidence="5">
    <location>
        <begin position="1582"/>
        <end position="1614"/>
    </location>
</feature>
<sequence>MLLVLIALILLAWMAIQTTPVQNWLVHQVTKRLSKDLHTTVQIKHVDFALFNKMLLEGTLVKDQQQDTLLYAGAVKVNITDWFFFKDRIELKYIGLEDAVIHLERQDSTWNYRFLADYFSGPKKTTTQKGSVNLDLKKVEFDNVSLLQRDGWRGEDMQLQFATLNIDAEKLDLQERLIRINSLHLDHPVFSIYNYTGNRPDSLRPRYVEETIVNDTAHLRWNPGKWSIAINEVTLEKGTFKSDRQTDDPLVSYFDPNHIHFSDINGTFKQVAFKQDSILVNMQLNTKERSGFIVKKLNAQVRIHPEAMEFHQLDLLTNRSHLHDYFAMHYNTFDDMGDFISLVRMEADFNDADLDSDDIAFFAPEMQNWKKQIRISGKIKGPVENLTARKLIVEAGKNTYLNGNISIKGLPDINNTFIDFVANDFRTTYPDAITIIPQLKNIQQPRIDKLEYLQFRGNFTGFINDFVTYGTIRTGLGTIVSDLNMKFPANGAPTYSGKLRTDSFNLGQFVDMAQIGKISFNGGVYGLGMKANSLNAKLDGTIRSLEVNGYTYQNIIVKGTVAKRLFNGELTSDDPNLQFQLNGLVDLSKDIPQFNFDANIVKADLKNIKLLKDSVEVTGKFRFNFSGDNIDNFLGTARVYEASVFKKGKRISFDSLNIESKTLGTNKVITVLSNEFDAALVGQFSIRDLPSSFRTFLHKYYPSYIGEGRTMQHDENFSFVVTTKKVDEYLDFFDKNLNGFNYSTVTGRINTKENMLDLNAEVPQFSYKNIAFYNVALKGTGNLDSLSLENSIADVYINDSLHFPGSTINIHSANDISDITLKTSASQTLNSANVVARVQTMPKGVRIVFNESHFDVNGKNWVIEKNGELVLSEELVTADGVKIYSGDQEILVTTQPSDIGNTNDIKVDLKKINIGDFAPYITKSTRLEGLLNATVDVMNPFGKIQVEMNGEADQFRLDNDSLGKIQLNANYNQRSGAVNFAAVSNNKDYVFDMKGLYNLLDSADNQTPLDITGNFQDTKINVLEKYLSGVFKNISGLATGQLRITGPTDNLKYLGKVQLRDAALRVNYTNVLYKIPAATFDFKEDQINFGSFTIRDEFGNTGTVSRGILKHHGFDDLDFDFAINSNKMLVLATDGTGKDPFFGTVFAKVNMTLKDRLEDMKMDIRGEPADSSKLFIRSGSGSKQSGETDYIVWKVYGREMKAVDAFKESNLSVTLDVTANNYIKMNVILDELTGDVIQAVGHGNLKMTARTDGEFSITGRYDIDRGNYNFNFQSVLRKPFTLRPNVGNYIQWQGDPYAATIKIDAEYKAENVRFSDLGLDAFSLQSGSNTNGGINNNVRKYRGEVIVVATLKNKLMKPDISFQIEMPQNSTLKNDADALAILQRIQNDENELNKQVAFLIVFNSFGPLSTSNSQGNLANLAFEGVVINSISGILSNTLSRQFSNIFQKIFNDKSIKVNFNAQMYSGSNFIDNSNNKLNIDRTNLNFNIGKSFLDERLTFTFGSALDFGLSSQQVQATQNLQFLPDITAEWKVRADGKVVLTFFYRDSYNYMSGVGARQNRSGASISYRHDFDRLGDIFRTERKRKEKAEERRVKDSTNATSATDSSKSDTAGKP</sequence>
<keyword evidence="2" id="KW-0812">Transmembrane</keyword>
<dbReference type="OrthoDB" id="680700at2"/>
<dbReference type="PANTHER" id="PTHR36985">
    <property type="entry name" value="TRANSLOCATION AND ASSEMBLY MODULE SUBUNIT TAMB"/>
    <property type="match status" value="1"/>
</dbReference>
<dbReference type="GO" id="GO:0005886">
    <property type="term" value="C:plasma membrane"/>
    <property type="evidence" value="ECO:0007669"/>
    <property type="project" value="InterPro"/>
</dbReference>
<proteinExistence type="predicted"/>
<keyword evidence="3" id="KW-1133">Transmembrane helix</keyword>
<evidence type="ECO:0000313" key="6">
    <source>
        <dbReference type="EMBL" id="AXY78306.1"/>
    </source>
</evidence>
<dbReference type="KEGG" id="pseg:D3H65_31835"/>
<dbReference type="PANTHER" id="PTHR36985:SF1">
    <property type="entry name" value="TRANSLOCATION AND ASSEMBLY MODULE SUBUNIT TAMB"/>
    <property type="match status" value="1"/>
</dbReference>
<evidence type="ECO:0000256" key="4">
    <source>
        <dbReference type="ARBA" id="ARBA00023136"/>
    </source>
</evidence>
<evidence type="ECO:0000256" key="5">
    <source>
        <dbReference type="SAM" id="MobiDB-lite"/>
    </source>
</evidence>
<reference evidence="6 7" key="1">
    <citation type="submission" date="2018-09" db="EMBL/GenBank/DDBJ databases">
        <title>Genome sequencing of strain 6GH32-13.</title>
        <authorList>
            <person name="Weon H.-Y."/>
            <person name="Heo J."/>
            <person name="Kwon S.-W."/>
        </authorList>
    </citation>
    <scope>NUCLEOTIDE SEQUENCE [LARGE SCALE GENOMIC DNA]</scope>
    <source>
        <strain evidence="6 7">5GH32-13</strain>
    </source>
</reference>
<feature type="compositionally biased region" description="Basic and acidic residues" evidence="5">
    <location>
        <begin position="1586"/>
        <end position="1595"/>
    </location>
</feature>
<organism evidence="6 7">
    <name type="scientific">Paraflavitalea soli</name>
    <dbReference type="NCBI Taxonomy" id="2315862"/>
    <lineage>
        <taxon>Bacteria</taxon>
        <taxon>Pseudomonadati</taxon>
        <taxon>Bacteroidota</taxon>
        <taxon>Chitinophagia</taxon>
        <taxon>Chitinophagales</taxon>
        <taxon>Chitinophagaceae</taxon>
        <taxon>Paraflavitalea</taxon>
    </lineage>
</organism>
<evidence type="ECO:0000256" key="3">
    <source>
        <dbReference type="ARBA" id="ARBA00022989"/>
    </source>
</evidence>
<evidence type="ECO:0008006" key="8">
    <source>
        <dbReference type="Google" id="ProtNLM"/>
    </source>
</evidence>
<evidence type="ECO:0000313" key="7">
    <source>
        <dbReference type="Proteomes" id="UP000263900"/>
    </source>
</evidence>
<dbReference type="RefSeq" id="WP_119054178.1">
    <property type="nucleotide sequence ID" value="NZ_CP032157.1"/>
</dbReference>
<gene>
    <name evidence="6" type="ORF">D3H65_31835</name>
</gene>
<evidence type="ECO:0000256" key="2">
    <source>
        <dbReference type="ARBA" id="ARBA00022692"/>
    </source>
</evidence>
<feature type="compositionally biased region" description="Low complexity" evidence="5">
    <location>
        <begin position="1596"/>
        <end position="1605"/>
    </location>
</feature>
<accession>A0A3B7MZ11</accession>
<evidence type="ECO:0000256" key="1">
    <source>
        <dbReference type="ARBA" id="ARBA00004167"/>
    </source>
</evidence>
<dbReference type="Proteomes" id="UP000263900">
    <property type="component" value="Chromosome"/>
</dbReference>
<name>A0A3B7MZ11_9BACT</name>
<dbReference type="EMBL" id="CP032157">
    <property type="protein sequence ID" value="AXY78306.1"/>
    <property type="molecule type" value="Genomic_DNA"/>
</dbReference>
<keyword evidence="7" id="KW-1185">Reference proteome</keyword>
<keyword evidence="4" id="KW-0472">Membrane</keyword>